<accession>A0ABM5PIU8</accession>
<dbReference type="EMBL" id="CP004146">
    <property type="protein sequence ID" value="AHH03851.1"/>
    <property type="molecule type" value="Genomic_DNA"/>
</dbReference>
<dbReference type="SUPFAM" id="SSF52540">
    <property type="entry name" value="P-loop containing nucleoside triphosphate hydrolases"/>
    <property type="match status" value="1"/>
</dbReference>
<evidence type="ECO:0000313" key="3">
    <source>
        <dbReference type="Proteomes" id="UP000019269"/>
    </source>
</evidence>
<dbReference type="Pfam" id="PF13558">
    <property type="entry name" value="SbcC_Walker_B"/>
    <property type="match status" value="1"/>
</dbReference>
<protein>
    <submittedName>
        <fullName evidence="2">Exonuclease sbcC</fullName>
        <ecNumber evidence="2">3.1.11.-</ecNumber>
    </submittedName>
</protein>
<reference evidence="2" key="1">
    <citation type="submission" date="2013-02" db="EMBL/GenBank/DDBJ databases">
        <title>Comparative genomics of Borrelia species.</title>
        <authorList>
            <person name="Schwan T.G."/>
            <person name="Raffel S.J."/>
            <person name="Porcella S.F."/>
        </authorList>
    </citation>
    <scope>NUCLEOTIDE SEQUENCE [LARGE SCALE GENOMIC DNA]</scope>
    <source>
        <strain evidence="2">YOR</strain>
    </source>
</reference>
<dbReference type="GO" id="GO:0004527">
    <property type="term" value="F:exonuclease activity"/>
    <property type="evidence" value="ECO:0007669"/>
    <property type="project" value="UniProtKB-KW"/>
</dbReference>
<keyword evidence="1" id="KW-0175">Coiled coil</keyword>
<name>A0ABM5PIU8_9SPIR</name>
<keyword evidence="2" id="KW-0269">Exonuclease</keyword>
<feature type="coiled-coil region" evidence="1">
    <location>
        <begin position="27"/>
        <end position="88"/>
    </location>
</feature>
<evidence type="ECO:0000313" key="2">
    <source>
        <dbReference type="EMBL" id="AHH03851.1"/>
    </source>
</evidence>
<gene>
    <name evidence="2" type="ORF">BHY_0900</name>
</gene>
<dbReference type="Proteomes" id="UP000019269">
    <property type="component" value="Chromosome"/>
</dbReference>
<keyword evidence="3" id="KW-1185">Reference proteome</keyword>
<dbReference type="EC" id="3.1.11.-" evidence="2"/>
<dbReference type="InterPro" id="IPR027417">
    <property type="entry name" value="P-loop_NTPase"/>
</dbReference>
<keyword evidence="2" id="KW-0540">Nuclease</keyword>
<feature type="coiled-coil region" evidence="1">
    <location>
        <begin position="137"/>
        <end position="164"/>
    </location>
</feature>
<dbReference type="PANTHER" id="PTHR32114">
    <property type="entry name" value="ABC TRANSPORTER ABCH.3"/>
    <property type="match status" value="1"/>
</dbReference>
<keyword evidence="2" id="KW-0378">Hydrolase</keyword>
<dbReference type="Gene3D" id="3.40.50.300">
    <property type="entry name" value="P-loop containing nucleotide triphosphate hydrolases"/>
    <property type="match status" value="1"/>
</dbReference>
<feature type="coiled-coil region" evidence="1">
    <location>
        <begin position="306"/>
        <end position="350"/>
    </location>
</feature>
<proteinExistence type="predicted"/>
<evidence type="ECO:0000256" key="1">
    <source>
        <dbReference type="SAM" id="Coils"/>
    </source>
</evidence>
<sequence>MLLKSNNSGSSQTIVMNIRIGLYKRFLEHLDNNKQSVAKDIENLKHLEDAYKVYQGKEKLKISSLNELLALNSKLQILQSELDNLKLDILHNKESKIKWESCVLNFKKNNAEILKRIGQNLFHKYIDYSNRDKILVLEGKFKEVADLKRMLNDLNSKISLKEVEIKENLDKIRSLLFNINLKVSLNDSALLEREFKKILRSKRDIENDHAKLSLSLDNINNSKLKLASQIEFMKQTILGLKRELKDELAKFTSSFVDFKRARKNGFYVKDSVFSFDSLKPSENSLKHFLKLKSNFMSQIEIFSKDISKYEANFSSLQTLKAELSAQKINLENIKNELISINERNDKLEILKKVVTTSPSLKYYVQSFLIDEILSISNKKYLSIILPDFELEINTDSKDFNFLVKSKRDGNMTRSVKTLSGGERFLVSLSLSLALSDMIRDSELKIEAFFLDEGFGSLDEDTLKMVIPKISELQRVDGRQIGIISHVSYLKEEIKTQIVVSKISTVSNITIESF</sequence>
<organism evidence="2 3">
    <name type="scientific">Borrelia nietonii YOR</name>
    <dbReference type="NCBI Taxonomy" id="1293576"/>
    <lineage>
        <taxon>Bacteria</taxon>
        <taxon>Pseudomonadati</taxon>
        <taxon>Spirochaetota</taxon>
        <taxon>Spirochaetia</taxon>
        <taxon>Spirochaetales</taxon>
        <taxon>Borreliaceae</taxon>
        <taxon>Borrelia</taxon>
        <taxon>Borrelia nietonii</taxon>
    </lineage>
</organism>
<dbReference type="PANTHER" id="PTHR32114:SF2">
    <property type="entry name" value="ABC TRANSPORTER ABCH.3"/>
    <property type="match status" value="1"/>
</dbReference>